<dbReference type="EMBL" id="HBIN01016160">
    <property type="protein sequence ID" value="CAE0442156.1"/>
    <property type="molecule type" value="Transcribed_RNA"/>
</dbReference>
<gene>
    <name evidence="1" type="ORF">ASTO00021_LOCUS12270</name>
</gene>
<name>A0A7S3PKC3_9STRA</name>
<accession>A0A7S3PKC3</accession>
<reference evidence="1" key="1">
    <citation type="submission" date="2021-01" db="EMBL/GenBank/DDBJ databases">
        <authorList>
            <person name="Corre E."/>
            <person name="Pelletier E."/>
            <person name="Niang G."/>
            <person name="Scheremetjew M."/>
            <person name="Finn R."/>
            <person name="Kale V."/>
            <person name="Holt S."/>
            <person name="Cochrane G."/>
            <person name="Meng A."/>
            <person name="Brown T."/>
            <person name="Cohen L."/>
        </authorList>
    </citation>
    <scope>NUCLEOTIDE SEQUENCE</scope>
    <source>
        <strain evidence="1">GSBS06</strain>
    </source>
</reference>
<sequence>MADFEVDQKIPENIENIGVTVFLNAKRKQKTLGGRFGEIPNRLSELPVEEHMIPRKYLLGERHLYGGCTCLAFVRNTKTNMCRVSTAGDSRLMILPGKNMVVTEDDPALIFCARDGRHMSRTMSMKTLGRARSSADVGTASKAMITREHSIDTPAERARLKRDFAGKYIIGSKNNEGLMGYFYPNVTLPYTGGLIPTRGFGNRLYFGSGWTHEPQVSKVITLTPGSLILGSSDGVFDPVLWGKDVKDLVNFVNDIKQIPHAKLGGIAERIYNETSRRCIESDQFRIDDISIFITKIPETKESLDL</sequence>
<proteinExistence type="predicted"/>
<dbReference type="SUPFAM" id="SSF81606">
    <property type="entry name" value="PP2C-like"/>
    <property type="match status" value="1"/>
</dbReference>
<evidence type="ECO:0000313" key="1">
    <source>
        <dbReference type="EMBL" id="CAE0442156.1"/>
    </source>
</evidence>
<dbReference type="Gene3D" id="3.60.40.10">
    <property type="entry name" value="PPM-type phosphatase domain"/>
    <property type="match status" value="1"/>
</dbReference>
<organism evidence="1">
    <name type="scientific">Aplanochytrium stocchinoi</name>
    <dbReference type="NCBI Taxonomy" id="215587"/>
    <lineage>
        <taxon>Eukaryota</taxon>
        <taxon>Sar</taxon>
        <taxon>Stramenopiles</taxon>
        <taxon>Bigyra</taxon>
        <taxon>Labyrinthulomycetes</taxon>
        <taxon>Thraustochytrida</taxon>
        <taxon>Thraustochytriidae</taxon>
        <taxon>Aplanochytrium</taxon>
    </lineage>
</organism>
<dbReference type="AlphaFoldDB" id="A0A7S3PKC3"/>
<evidence type="ECO:0008006" key="2">
    <source>
        <dbReference type="Google" id="ProtNLM"/>
    </source>
</evidence>
<protein>
    <recommendedName>
        <fullName evidence="2">PPM-type phosphatase domain-containing protein</fullName>
    </recommendedName>
</protein>
<dbReference type="InterPro" id="IPR036457">
    <property type="entry name" value="PPM-type-like_dom_sf"/>
</dbReference>